<reference evidence="2 3" key="1">
    <citation type="submission" date="2018-06" db="EMBL/GenBank/DDBJ databases">
        <title>Genomic Encyclopedia of Type Strains, Phase III (KMG-III): the genomes of soil and plant-associated and newly described type strains.</title>
        <authorList>
            <person name="Whitman W."/>
        </authorList>
    </citation>
    <scope>NUCLEOTIDE SEQUENCE [LARGE SCALE GENOMIC DNA]</scope>
    <source>
        <strain evidence="2 3">CECT 9025</strain>
    </source>
</reference>
<evidence type="ECO:0000259" key="1">
    <source>
        <dbReference type="Pfam" id="PF18546"/>
    </source>
</evidence>
<evidence type="ECO:0000313" key="3">
    <source>
        <dbReference type="Proteomes" id="UP000248311"/>
    </source>
</evidence>
<dbReference type="AlphaFoldDB" id="A0A318SW97"/>
<dbReference type="InterPro" id="IPR041359">
    <property type="entry name" value="MetOD1"/>
</dbReference>
<organism evidence="2 3">
    <name type="scientific">Pseudoroseicyclus aestuarii</name>
    <dbReference type="NCBI Taxonomy" id="1795041"/>
    <lineage>
        <taxon>Bacteria</taxon>
        <taxon>Pseudomonadati</taxon>
        <taxon>Pseudomonadota</taxon>
        <taxon>Alphaproteobacteria</taxon>
        <taxon>Rhodobacterales</taxon>
        <taxon>Paracoccaceae</taxon>
        <taxon>Pseudoroseicyclus</taxon>
    </lineage>
</organism>
<protein>
    <recommendedName>
        <fullName evidence="1">Metanogen output domain-containing protein</fullName>
    </recommendedName>
</protein>
<proteinExistence type="predicted"/>
<dbReference type="Proteomes" id="UP000248311">
    <property type="component" value="Unassembled WGS sequence"/>
</dbReference>
<gene>
    <name evidence="2" type="ORF">DFP88_101827</name>
</gene>
<feature type="domain" description="Metanogen output" evidence="1">
    <location>
        <begin position="46"/>
        <end position="177"/>
    </location>
</feature>
<comment type="caution">
    <text evidence="2">The sequence shown here is derived from an EMBL/GenBank/DDBJ whole genome shotgun (WGS) entry which is preliminary data.</text>
</comment>
<sequence length="192" mass="19871">MTDTEIDQGAVLDRARDAGLDAGPAAFDRITTPASLGRDAFFASVIGSLAASLEQTVGLEDASAFVTMVGNRLGEDLSIAYGHDIASAGTLAQGLAAALVDLKARIGGGFSVESIAENRITFVNSSCPFARQVEGRPSLCMMTTNVFGRIAADAAGYARVEINEAIALGHGRCRVTVDLDPLAAGNGFTFTR</sequence>
<evidence type="ECO:0000313" key="2">
    <source>
        <dbReference type="EMBL" id="PYE86150.1"/>
    </source>
</evidence>
<dbReference type="RefSeq" id="WP_110813142.1">
    <property type="nucleotide sequence ID" value="NZ_QJTE01000001.1"/>
</dbReference>
<accession>A0A318SW97</accession>
<name>A0A318SW97_9RHOB</name>
<dbReference type="Pfam" id="PF18546">
    <property type="entry name" value="MetOD1"/>
    <property type="match status" value="1"/>
</dbReference>
<dbReference type="EMBL" id="QJTE01000001">
    <property type="protein sequence ID" value="PYE86150.1"/>
    <property type="molecule type" value="Genomic_DNA"/>
</dbReference>
<keyword evidence="3" id="KW-1185">Reference proteome</keyword>